<keyword evidence="1" id="KW-0805">Transcription regulation</keyword>
<dbReference type="AlphaFoldDB" id="A0A498D9H1"/>
<name>A0A498D9H1_9BACI</name>
<comment type="caution">
    <text evidence="6">The sequence shown here is derived from an EMBL/GenBank/DDBJ whole genome shotgun (WGS) entry which is preliminary data.</text>
</comment>
<dbReference type="Pfam" id="PF16925">
    <property type="entry name" value="TetR_C_13"/>
    <property type="match status" value="1"/>
</dbReference>
<evidence type="ECO:0000256" key="4">
    <source>
        <dbReference type="PROSITE-ProRule" id="PRU00335"/>
    </source>
</evidence>
<dbReference type="Gene3D" id="1.10.10.60">
    <property type="entry name" value="Homeodomain-like"/>
    <property type="match status" value="1"/>
</dbReference>
<reference evidence="6 7" key="1">
    <citation type="submission" date="2018-10" db="EMBL/GenBank/DDBJ databases">
        <title>Oceanobacillus sp. YLB-02 draft genome.</title>
        <authorList>
            <person name="Yu L."/>
        </authorList>
    </citation>
    <scope>NUCLEOTIDE SEQUENCE [LARGE SCALE GENOMIC DNA]</scope>
    <source>
        <strain evidence="6 7">YLB-02</strain>
    </source>
</reference>
<evidence type="ECO:0000256" key="2">
    <source>
        <dbReference type="ARBA" id="ARBA00023125"/>
    </source>
</evidence>
<keyword evidence="2 4" id="KW-0238">DNA-binding</keyword>
<evidence type="ECO:0000259" key="5">
    <source>
        <dbReference type="PROSITE" id="PS50977"/>
    </source>
</evidence>
<dbReference type="PROSITE" id="PS50977">
    <property type="entry name" value="HTH_TETR_2"/>
    <property type="match status" value="1"/>
</dbReference>
<protein>
    <submittedName>
        <fullName evidence="6">TetR/AcrR family transcriptional regulator</fullName>
    </submittedName>
</protein>
<dbReference type="InterPro" id="IPR036271">
    <property type="entry name" value="Tet_transcr_reg_TetR-rel_C_sf"/>
</dbReference>
<dbReference type="Pfam" id="PF00440">
    <property type="entry name" value="TetR_N"/>
    <property type="match status" value="1"/>
</dbReference>
<dbReference type="Gene3D" id="1.10.357.10">
    <property type="entry name" value="Tetracycline Repressor, domain 2"/>
    <property type="match status" value="1"/>
</dbReference>
<evidence type="ECO:0000313" key="6">
    <source>
        <dbReference type="EMBL" id="RLL47063.1"/>
    </source>
</evidence>
<dbReference type="InterPro" id="IPR009057">
    <property type="entry name" value="Homeodomain-like_sf"/>
</dbReference>
<gene>
    <name evidence="6" type="ORF">D8M04_07700</name>
</gene>
<accession>A0A498D9H1</accession>
<feature type="domain" description="HTH tetR-type" evidence="5">
    <location>
        <begin position="6"/>
        <end position="66"/>
    </location>
</feature>
<proteinExistence type="predicted"/>
<dbReference type="GO" id="GO:0003677">
    <property type="term" value="F:DNA binding"/>
    <property type="evidence" value="ECO:0007669"/>
    <property type="project" value="UniProtKB-UniRule"/>
</dbReference>
<dbReference type="OrthoDB" id="9795242at2"/>
<organism evidence="6 7">
    <name type="scientific">Oceanobacillus piezotolerans</name>
    <dbReference type="NCBI Taxonomy" id="2448030"/>
    <lineage>
        <taxon>Bacteria</taxon>
        <taxon>Bacillati</taxon>
        <taxon>Bacillota</taxon>
        <taxon>Bacilli</taxon>
        <taxon>Bacillales</taxon>
        <taxon>Bacillaceae</taxon>
        <taxon>Oceanobacillus</taxon>
    </lineage>
</organism>
<dbReference type="SUPFAM" id="SSF46689">
    <property type="entry name" value="Homeodomain-like"/>
    <property type="match status" value="1"/>
</dbReference>
<dbReference type="EMBL" id="RCHR01000002">
    <property type="protein sequence ID" value="RLL47063.1"/>
    <property type="molecule type" value="Genomic_DNA"/>
</dbReference>
<dbReference type="PANTHER" id="PTHR47506">
    <property type="entry name" value="TRANSCRIPTIONAL REGULATORY PROTEIN"/>
    <property type="match status" value="1"/>
</dbReference>
<dbReference type="InterPro" id="IPR001647">
    <property type="entry name" value="HTH_TetR"/>
</dbReference>
<evidence type="ECO:0000256" key="1">
    <source>
        <dbReference type="ARBA" id="ARBA00023015"/>
    </source>
</evidence>
<dbReference type="InterPro" id="IPR011075">
    <property type="entry name" value="TetR_C"/>
</dbReference>
<sequence>MARQKEFDENRVLRKAMVLFWQNGYEKTSMQDLVNHMNIHRRSIYDTFGDKQTLFLRALQLFEENVERRIQQQIKPITSVRLAIRELFEMAVYSNDGSPAGCLIVNTAIELTAHNQEIADRISKSFSKTETFIYELLLRGQMSGELSNQLDLGKLAASIHNSFIGIRVLAKTTDDKEKILNIIDSTLAVLD</sequence>
<keyword evidence="3" id="KW-0804">Transcription</keyword>
<evidence type="ECO:0000313" key="7">
    <source>
        <dbReference type="Proteomes" id="UP000270219"/>
    </source>
</evidence>
<dbReference type="RefSeq" id="WP_121522314.1">
    <property type="nucleotide sequence ID" value="NZ_RCHR01000002.1"/>
</dbReference>
<evidence type="ECO:0000256" key="3">
    <source>
        <dbReference type="ARBA" id="ARBA00023163"/>
    </source>
</evidence>
<dbReference type="SUPFAM" id="SSF48498">
    <property type="entry name" value="Tetracyclin repressor-like, C-terminal domain"/>
    <property type="match status" value="1"/>
</dbReference>
<dbReference type="Proteomes" id="UP000270219">
    <property type="component" value="Unassembled WGS sequence"/>
</dbReference>
<keyword evidence="7" id="KW-1185">Reference proteome</keyword>
<feature type="DNA-binding region" description="H-T-H motif" evidence="4">
    <location>
        <begin position="29"/>
        <end position="48"/>
    </location>
</feature>
<dbReference type="PANTHER" id="PTHR47506:SF10">
    <property type="entry name" value="TRANSCRIPTIONAL REGULATORY PROTEIN"/>
    <property type="match status" value="1"/>
</dbReference>